<dbReference type="Proteomes" id="UP000499080">
    <property type="component" value="Unassembled WGS sequence"/>
</dbReference>
<sequence length="104" mass="12006">FHPTPESFLKNVMDYRSLTFRFYLLNFSDLEGEDFPSEPFIVNAYHSPGVLVTESKDYDPKEYAGMSQIQCFNETITTHTAHYTTNTSTLGRKEKTQILGEEIK</sequence>
<feature type="non-terminal residue" evidence="1">
    <location>
        <position position="1"/>
    </location>
</feature>
<proteinExistence type="predicted"/>
<dbReference type="AlphaFoldDB" id="A0A4Y2FUM1"/>
<organism evidence="1 2">
    <name type="scientific">Araneus ventricosus</name>
    <name type="common">Orbweaver spider</name>
    <name type="synonym">Epeira ventricosa</name>
    <dbReference type="NCBI Taxonomy" id="182803"/>
    <lineage>
        <taxon>Eukaryota</taxon>
        <taxon>Metazoa</taxon>
        <taxon>Ecdysozoa</taxon>
        <taxon>Arthropoda</taxon>
        <taxon>Chelicerata</taxon>
        <taxon>Arachnida</taxon>
        <taxon>Araneae</taxon>
        <taxon>Araneomorphae</taxon>
        <taxon>Entelegynae</taxon>
        <taxon>Araneoidea</taxon>
        <taxon>Araneidae</taxon>
        <taxon>Araneus</taxon>
    </lineage>
</organism>
<reference evidence="1 2" key="1">
    <citation type="journal article" date="2019" name="Sci. Rep.">
        <title>Orb-weaving spider Araneus ventricosus genome elucidates the spidroin gene catalogue.</title>
        <authorList>
            <person name="Kono N."/>
            <person name="Nakamura H."/>
            <person name="Ohtoshi R."/>
            <person name="Moran D.A.P."/>
            <person name="Shinohara A."/>
            <person name="Yoshida Y."/>
            <person name="Fujiwara M."/>
            <person name="Mori M."/>
            <person name="Tomita M."/>
            <person name="Arakawa K."/>
        </authorList>
    </citation>
    <scope>NUCLEOTIDE SEQUENCE [LARGE SCALE GENOMIC DNA]</scope>
</reference>
<comment type="caution">
    <text evidence="1">The sequence shown here is derived from an EMBL/GenBank/DDBJ whole genome shotgun (WGS) entry which is preliminary data.</text>
</comment>
<keyword evidence="2" id="KW-1185">Reference proteome</keyword>
<gene>
    <name evidence="1" type="ORF">AVEN_249289_1</name>
</gene>
<protein>
    <submittedName>
        <fullName evidence="1">Uncharacterized protein</fullName>
    </submittedName>
</protein>
<evidence type="ECO:0000313" key="2">
    <source>
        <dbReference type="Proteomes" id="UP000499080"/>
    </source>
</evidence>
<accession>A0A4Y2FUM1</accession>
<dbReference type="EMBL" id="BGPR01097056">
    <property type="protein sequence ID" value="GBM44145.1"/>
    <property type="molecule type" value="Genomic_DNA"/>
</dbReference>
<evidence type="ECO:0000313" key="1">
    <source>
        <dbReference type="EMBL" id="GBM44145.1"/>
    </source>
</evidence>
<name>A0A4Y2FUM1_ARAVE</name>
<dbReference type="OrthoDB" id="6420412at2759"/>